<sequence>MCTHITKYNKINSSKHRNKLPNTSTRYKTKHPSNKLKTPTPNSTINSTDKFNPLNRKPPKSNTISTTIVSQTKYRKPHHHRRTDPSGTHNPTLTLKPTKPCQNHTKSAPNYTPNGLEERE</sequence>
<dbReference type="AlphaFoldDB" id="A0A8T0INH6"/>
<organism evidence="2 3">
    <name type="scientific">Ceratodon purpureus</name>
    <name type="common">Fire moss</name>
    <name type="synonym">Dicranum purpureum</name>
    <dbReference type="NCBI Taxonomy" id="3225"/>
    <lineage>
        <taxon>Eukaryota</taxon>
        <taxon>Viridiplantae</taxon>
        <taxon>Streptophyta</taxon>
        <taxon>Embryophyta</taxon>
        <taxon>Bryophyta</taxon>
        <taxon>Bryophytina</taxon>
        <taxon>Bryopsida</taxon>
        <taxon>Dicranidae</taxon>
        <taxon>Pseudoditrichales</taxon>
        <taxon>Ditrichaceae</taxon>
        <taxon>Ceratodon</taxon>
    </lineage>
</organism>
<dbReference type="EMBL" id="CM026423">
    <property type="protein sequence ID" value="KAG0584381.1"/>
    <property type="molecule type" value="Genomic_DNA"/>
</dbReference>
<reference evidence="2" key="1">
    <citation type="submission" date="2020-06" db="EMBL/GenBank/DDBJ databases">
        <title>WGS assembly of Ceratodon purpureus strain R40.</title>
        <authorList>
            <person name="Carey S.B."/>
            <person name="Jenkins J."/>
            <person name="Shu S."/>
            <person name="Lovell J.T."/>
            <person name="Sreedasyam A."/>
            <person name="Maumus F."/>
            <person name="Tiley G.P."/>
            <person name="Fernandez-Pozo N."/>
            <person name="Barry K."/>
            <person name="Chen C."/>
            <person name="Wang M."/>
            <person name="Lipzen A."/>
            <person name="Daum C."/>
            <person name="Saski C.A."/>
            <person name="Payton A.C."/>
            <person name="Mcbreen J.C."/>
            <person name="Conrad R.E."/>
            <person name="Kollar L.M."/>
            <person name="Olsson S."/>
            <person name="Huttunen S."/>
            <person name="Landis J.B."/>
            <person name="Wickett N.J."/>
            <person name="Johnson M.G."/>
            <person name="Rensing S.A."/>
            <person name="Grimwood J."/>
            <person name="Schmutz J."/>
            <person name="Mcdaniel S.F."/>
        </authorList>
    </citation>
    <scope>NUCLEOTIDE SEQUENCE</scope>
    <source>
        <strain evidence="2">R40</strain>
    </source>
</reference>
<name>A0A8T0INH6_CERPU</name>
<evidence type="ECO:0000313" key="2">
    <source>
        <dbReference type="EMBL" id="KAG0584381.1"/>
    </source>
</evidence>
<protein>
    <submittedName>
        <fullName evidence="2">Uncharacterized protein</fullName>
    </submittedName>
</protein>
<gene>
    <name evidence="2" type="ORF">KC19_3G206500</name>
</gene>
<accession>A0A8T0INH6</accession>
<proteinExistence type="predicted"/>
<feature type="compositionally biased region" description="Basic residues" evidence="1">
    <location>
        <begin position="73"/>
        <end position="82"/>
    </location>
</feature>
<feature type="region of interest" description="Disordered" evidence="1">
    <location>
        <begin position="1"/>
        <end position="120"/>
    </location>
</feature>
<feature type="compositionally biased region" description="Polar residues" evidence="1">
    <location>
        <begin position="60"/>
        <end position="72"/>
    </location>
</feature>
<evidence type="ECO:0000256" key="1">
    <source>
        <dbReference type="SAM" id="MobiDB-lite"/>
    </source>
</evidence>
<dbReference type="Proteomes" id="UP000822688">
    <property type="component" value="Chromosome 3"/>
</dbReference>
<keyword evidence="3" id="KW-1185">Reference proteome</keyword>
<evidence type="ECO:0000313" key="3">
    <source>
        <dbReference type="Proteomes" id="UP000822688"/>
    </source>
</evidence>
<feature type="compositionally biased region" description="Polar residues" evidence="1">
    <location>
        <begin position="35"/>
        <end position="50"/>
    </location>
</feature>
<feature type="compositionally biased region" description="Polar residues" evidence="1">
    <location>
        <begin position="85"/>
        <end position="113"/>
    </location>
</feature>
<comment type="caution">
    <text evidence="2">The sequence shown here is derived from an EMBL/GenBank/DDBJ whole genome shotgun (WGS) entry which is preliminary data.</text>
</comment>